<evidence type="ECO:0008006" key="3">
    <source>
        <dbReference type="Google" id="ProtNLM"/>
    </source>
</evidence>
<dbReference type="PANTHER" id="PTHR11102">
    <property type="entry name" value="SEL-1-LIKE PROTEIN"/>
    <property type="match status" value="1"/>
</dbReference>
<protein>
    <recommendedName>
        <fullName evidence="3">Sel1 repeat family protein</fullName>
    </recommendedName>
</protein>
<evidence type="ECO:0000313" key="2">
    <source>
        <dbReference type="Proteomes" id="UP000066549"/>
    </source>
</evidence>
<dbReference type="SMART" id="SM00671">
    <property type="entry name" value="SEL1"/>
    <property type="match status" value="3"/>
</dbReference>
<proteinExistence type="predicted"/>
<dbReference type="PANTHER" id="PTHR11102:SF160">
    <property type="entry name" value="ERAD-ASSOCIATED E3 UBIQUITIN-PROTEIN LIGASE COMPONENT HRD3"/>
    <property type="match status" value="1"/>
</dbReference>
<accession>A0A0H4J1P8</accession>
<evidence type="ECO:0000313" key="1">
    <source>
        <dbReference type="EMBL" id="AKO65965.1"/>
    </source>
</evidence>
<organism evidence="1 2">
    <name type="scientific">Methylophilales bacterium MBRS-H7</name>
    <dbReference type="NCBI Taxonomy" id="1623450"/>
    <lineage>
        <taxon>Bacteria</taxon>
        <taxon>Pseudomonadati</taxon>
        <taxon>Pseudomonadota</taxon>
        <taxon>Betaproteobacteria</taxon>
        <taxon>Nitrosomonadales</taxon>
        <taxon>OM43 clade</taxon>
    </lineage>
</organism>
<dbReference type="Pfam" id="PF08238">
    <property type="entry name" value="Sel1"/>
    <property type="match status" value="3"/>
</dbReference>
<dbReference type="InterPro" id="IPR050767">
    <property type="entry name" value="Sel1_AlgK"/>
</dbReference>
<gene>
    <name evidence="1" type="ORF">VI33_04440</name>
</gene>
<dbReference type="Gene3D" id="1.25.40.10">
    <property type="entry name" value="Tetratricopeptide repeat domain"/>
    <property type="match status" value="1"/>
</dbReference>
<reference evidence="1 2" key="1">
    <citation type="submission" date="2015-03" db="EMBL/GenBank/DDBJ databases">
        <title>Comparative analysis of the OM43 clade including a novel species from Red Sea uncovers genomic and metabolic diversity among marine methylotrophs.</title>
        <authorList>
            <person name="Jimenez-Infante F."/>
            <person name="Ngugi D.K."/>
            <person name="Vinu M."/>
            <person name="Alam I."/>
            <person name="Kamau A."/>
            <person name="Blom J."/>
            <person name="Bajic V.B."/>
            <person name="Stingl U."/>
        </authorList>
    </citation>
    <scope>NUCLEOTIDE SEQUENCE [LARGE SCALE GENOMIC DNA]</scope>
    <source>
        <strain evidence="1 2">MBRSH7</strain>
    </source>
</reference>
<name>A0A0H4J1P8_9PROT</name>
<dbReference type="InterPro" id="IPR011990">
    <property type="entry name" value="TPR-like_helical_dom_sf"/>
</dbReference>
<dbReference type="OrthoDB" id="5365194at2"/>
<dbReference type="Proteomes" id="UP000066549">
    <property type="component" value="Chromosome"/>
</dbReference>
<sequence>MELKNGFLLIAVGFCFLIGYSYAEAEVNVCNKHFYIDEHGYRHCDEIDGVAVDDYLSQSFENYQVGHNICFIDFNGPYFDKANPKMVCKPQDGLTKKDGAALYANSLFAQLKESPELEYFFLTYAAAMDDPQANFNLGMVHYNGFFNQPVNKELAFQFMMTSAIEGYPKAMHNIGEMKLVGEGTEKDLMTSFQWYKKAAQFGLVGSQFMVGKMYEMGWGTEQSNQQAFDSYLKAAIQHDGEAMVRMASLINKDKTLGYDSADSIILLYLAKHADNHDALLTFSEFVEQGIIDNHDIVNMDAWLKSTCGYENLGGCVADLQSNQIVRF</sequence>
<dbReference type="EMBL" id="CP011002">
    <property type="protein sequence ID" value="AKO65965.1"/>
    <property type="molecule type" value="Genomic_DNA"/>
</dbReference>
<keyword evidence="2" id="KW-1185">Reference proteome</keyword>
<dbReference type="SUPFAM" id="SSF81901">
    <property type="entry name" value="HCP-like"/>
    <property type="match status" value="1"/>
</dbReference>
<dbReference type="InterPro" id="IPR006597">
    <property type="entry name" value="Sel1-like"/>
</dbReference>
<dbReference type="AlphaFoldDB" id="A0A0H4J1P8"/>